<evidence type="ECO:0000313" key="1">
    <source>
        <dbReference type="EMBL" id="TKR96166.1"/>
    </source>
</evidence>
<keyword evidence="2" id="KW-1185">Reference proteome</keyword>
<evidence type="ECO:0000313" key="2">
    <source>
        <dbReference type="Proteomes" id="UP000298663"/>
    </source>
</evidence>
<comment type="caution">
    <text evidence="1">The sequence shown here is derived from an EMBL/GenBank/DDBJ whole genome shotgun (WGS) entry which is preliminary data.</text>
</comment>
<organism evidence="1 2">
    <name type="scientific">Steinernema carpocapsae</name>
    <name type="common">Entomopathogenic nematode</name>
    <dbReference type="NCBI Taxonomy" id="34508"/>
    <lineage>
        <taxon>Eukaryota</taxon>
        <taxon>Metazoa</taxon>
        <taxon>Ecdysozoa</taxon>
        <taxon>Nematoda</taxon>
        <taxon>Chromadorea</taxon>
        <taxon>Rhabditida</taxon>
        <taxon>Tylenchina</taxon>
        <taxon>Panagrolaimomorpha</taxon>
        <taxon>Strongyloidoidea</taxon>
        <taxon>Steinernematidae</taxon>
        <taxon>Steinernema</taxon>
    </lineage>
</organism>
<name>A0A4U5PI89_STECR</name>
<gene>
    <name evidence="1" type="ORF">L596_010226</name>
</gene>
<dbReference type="EMBL" id="AZBU02000002">
    <property type="protein sequence ID" value="TKR96166.1"/>
    <property type="molecule type" value="Genomic_DNA"/>
</dbReference>
<dbReference type="Proteomes" id="UP000298663">
    <property type="component" value="Unassembled WGS sequence"/>
</dbReference>
<dbReference type="AlphaFoldDB" id="A0A4U5PI89"/>
<protein>
    <submittedName>
        <fullName evidence="1">Uncharacterized protein</fullName>
    </submittedName>
</protein>
<proteinExistence type="predicted"/>
<reference evidence="1 2" key="2">
    <citation type="journal article" date="2019" name="G3 (Bethesda)">
        <title>Hybrid Assembly of the Genome of the Entomopathogenic Nematode Steinernema carpocapsae Identifies the X-Chromosome.</title>
        <authorList>
            <person name="Serra L."/>
            <person name="Macchietto M."/>
            <person name="Macias-Munoz A."/>
            <person name="McGill C.J."/>
            <person name="Rodriguez I.M."/>
            <person name="Rodriguez B."/>
            <person name="Murad R."/>
            <person name="Mortazavi A."/>
        </authorList>
    </citation>
    <scope>NUCLEOTIDE SEQUENCE [LARGE SCALE GENOMIC DNA]</scope>
    <source>
        <strain evidence="1 2">ALL</strain>
    </source>
</reference>
<sequence length="87" mass="10209">MQRNNGLCLNVATAAHCIDKDVTTFVFSNNAAYNWCLERPKRYDEKLWFMIIKQYRLVTKQLLVRILSSSKLFPESSEQWSAVTTYL</sequence>
<accession>A0A4U5PI89</accession>
<reference evidence="1 2" key="1">
    <citation type="journal article" date="2015" name="Genome Biol.">
        <title>Comparative genomics of Steinernema reveals deeply conserved gene regulatory networks.</title>
        <authorList>
            <person name="Dillman A.R."/>
            <person name="Macchietto M."/>
            <person name="Porter C.F."/>
            <person name="Rogers A."/>
            <person name="Williams B."/>
            <person name="Antoshechkin I."/>
            <person name="Lee M.M."/>
            <person name="Goodwin Z."/>
            <person name="Lu X."/>
            <person name="Lewis E.E."/>
            <person name="Goodrich-Blair H."/>
            <person name="Stock S.P."/>
            <person name="Adams B.J."/>
            <person name="Sternberg P.W."/>
            <person name="Mortazavi A."/>
        </authorList>
    </citation>
    <scope>NUCLEOTIDE SEQUENCE [LARGE SCALE GENOMIC DNA]</scope>
    <source>
        <strain evidence="1 2">ALL</strain>
    </source>
</reference>